<proteinExistence type="predicted"/>
<dbReference type="Proteomes" id="UP001218218">
    <property type="component" value="Unassembled WGS sequence"/>
</dbReference>
<evidence type="ECO:0008006" key="4">
    <source>
        <dbReference type="Google" id="ProtNLM"/>
    </source>
</evidence>
<dbReference type="EMBL" id="JARIHO010000128">
    <property type="protein sequence ID" value="KAJ7301739.1"/>
    <property type="molecule type" value="Genomic_DNA"/>
</dbReference>
<keyword evidence="3" id="KW-1185">Reference proteome</keyword>
<reference evidence="2" key="1">
    <citation type="submission" date="2023-03" db="EMBL/GenBank/DDBJ databases">
        <title>Massive genome expansion in bonnet fungi (Mycena s.s.) driven by repeated elements and novel gene families across ecological guilds.</title>
        <authorList>
            <consortium name="Lawrence Berkeley National Laboratory"/>
            <person name="Harder C.B."/>
            <person name="Miyauchi S."/>
            <person name="Viragh M."/>
            <person name="Kuo A."/>
            <person name="Thoen E."/>
            <person name="Andreopoulos B."/>
            <person name="Lu D."/>
            <person name="Skrede I."/>
            <person name="Drula E."/>
            <person name="Henrissat B."/>
            <person name="Morin E."/>
            <person name="Kohler A."/>
            <person name="Barry K."/>
            <person name="LaButti K."/>
            <person name="Morin E."/>
            <person name="Salamov A."/>
            <person name="Lipzen A."/>
            <person name="Mereny Z."/>
            <person name="Hegedus B."/>
            <person name="Baldrian P."/>
            <person name="Stursova M."/>
            <person name="Weitz H."/>
            <person name="Taylor A."/>
            <person name="Grigoriev I.V."/>
            <person name="Nagy L.G."/>
            <person name="Martin F."/>
            <person name="Kauserud H."/>
        </authorList>
    </citation>
    <scope>NUCLEOTIDE SEQUENCE</scope>
    <source>
        <strain evidence="2">CBHHK002</strain>
    </source>
</reference>
<accession>A0AAD6YYJ3</accession>
<feature type="region of interest" description="Disordered" evidence="1">
    <location>
        <begin position="1"/>
        <end position="106"/>
    </location>
</feature>
<organism evidence="2 3">
    <name type="scientific">Mycena albidolilacea</name>
    <dbReference type="NCBI Taxonomy" id="1033008"/>
    <lineage>
        <taxon>Eukaryota</taxon>
        <taxon>Fungi</taxon>
        <taxon>Dikarya</taxon>
        <taxon>Basidiomycota</taxon>
        <taxon>Agaricomycotina</taxon>
        <taxon>Agaricomycetes</taxon>
        <taxon>Agaricomycetidae</taxon>
        <taxon>Agaricales</taxon>
        <taxon>Marasmiineae</taxon>
        <taxon>Mycenaceae</taxon>
        <taxon>Mycena</taxon>
    </lineage>
</organism>
<sequence length="250" mass="27079">MHKFLATRSNITPPAITTGVGPHGRKIVHLQPPAGEKCLESPEWDPEIDPALKPSPSQAHADDPSTPPPAGDYPRSPMSSPVVITSSSPPAPVADRRPGRGNTGALASSFDRALKSNSSLRPSKVSCEDKLFDLQTNMMDNANKREDAKMAQEDTRLKHETTRLKIQAINQLVQLKNMGVLDDETFKARYELVEAEFAPRKRPLSPVAGGSTSNKRARHHSRSQSSSSVQGWDSRGGSPAPGSDRSLGHR</sequence>
<feature type="region of interest" description="Disordered" evidence="1">
    <location>
        <begin position="195"/>
        <end position="250"/>
    </location>
</feature>
<name>A0AAD6YYJ3_9AGAR</name>
<gene>
    <name evidence="2" type="ORF">DFH08DRAFT_96510</name>
</gene>
<evidence type="ECO:0000313" key="2">
    <source>
        <dbReference type="EMBL" id="KAJ7301739.1"/>
    </source>
</evidence>
<evidence type="ECO:0000256" key="1">
    <source>
        <dbReference type="SAM" id="MobiDB-lite"/>
    </source>
</evidence>
<feature type="compositionally biased region" description="Low complexity" evidence="1">
    <location>
        <begin position="76"/>
        <end position="88"/>
    </location>
</feature>
<comment type="caution">
    <text evidence="2">The sequence shown here is derived from an EMBL/GenBank/DDBJ whole genome shotgun (WGS) entry which is preliminary data.</text>
</comment>
<dbReference type="AlphaFoldDB" id="A0AAD6YYJ3"/>
<protein>
    <recommendedName>
        <fullName evidence="4">No apical meristem-associated C-terminal domain-containing protein</fullName>
    </recommendedName>
</protein>
<evidence type="ECO:0000313" key="3">
    <source>
        <dbReference type="Proteomes" id="UP001218218"/>
    </source>
</evidence>